<proteinExistence type="predicted"/>
<evidence type="ECO:0000313" key="2">
    <source>
        <dbReference type="EMBL" id="WOB08361.1"/>
    </source>
</evidence>
<dbReference type="PROSITE" id="PS51257">
    <property type="entry name" value="PROKAR_LIPOPROTEIN"/>
    <property type="match status" value="1"/>
</dbReference>
<evidence type="ECO:0000256" key="1">
    <source>
        <dbReference type="SAM" id="SignalP"/>
    </source>
</evidence>
<dbReference type="Proteomes" id="UP001303946">
    <property type="component" value="Chromosome"/>
</dbReference>
<dbReference type="RefSeq" id="WP_316701097.1">
    <property type="nucleotide sequence ID" value="NZ_CP136336.1"/>
</dbReference>
<keyword evidence="3" id="KW-1185">Reference proteome</keyword>
<name>A0ABZ0CV11_9BURK</name>
<organism evidence="2 3">
    <name type="scientific">Piscinibacter gummiphilus</name>
    <dbReference type="NCBI Taxonomy" id="946333"/>
    <lineage>
        <taxon>Bacteria</taxon>
        <taxon>Pseudomonadati</taxon>
        <taxon>Pseudomonadota</taxon>
        <taxon>Betaproteobacteria</taxon>
        <taxon>Burkholderiales</taxon>
        <taxon>Sphaerotilaceae</taxon>
        <taxon>Piscinibacter</taxon>
    </lineage>
</organism>
<feature type="chain" id="PRO_5046527445" evidence="1">
    <location>
        <begin position="19"/>
        <end position="551"/>
    </location>
</feature>
<keyword evidence="1" id="KW-0732">Signal</keyword>
<feature type="signal peptide" evidence="1">
    <location>
        <begin position="1"/>
        <end position="18"/>
    </location>
</feature>
<reference evidence="2 3" key="1">
    <citation type="submission" date="2023-10" db="EMBL/GenBank/DDBJ databases">
        <title>Bacteria for the degradation of biodegradable plastic PBAT(Polybutylene adipate terephthalate).</title>
        <authorList>
            <person name="Weon H.-Y."/>
            <person name="Yeon J."/>
        </authorList>
    </citation>
    <scope>NUCLEOTIDE SEQUENCE [LARGE SCALE GENOMIC DNA]</scope>
    <source>
        <strain evidence="2 3">SBD 7-3</strain>
    </source>
</reference>
<gene>
    <name evidence="2" type="ORF">RXV79_26110</name>
</gene>
<sequence>MSRLASLMLSVAAAATLAACGGGGSDAPAPATAALNGVAAVGRALAGATVEARCRGGFTGMATAAANGSYSIPFTSGSLPCVLRATSGATVLHSLARGSNTAHITPVSQLVVAHLAGVSPAGYYGSFNDAVADGLTAARVDAAHASVVNTLKSGGVDFSAFGNLMTAPLVAANGSTTGNAYDQALDALAQRMAARGLTLASLTDAVLRASPANTVQTVNTPSLPPQALLQPASASCSALRSGPYRLVIPKPGATAGQFSTELIQVDATMGTILNADGDTGTFTPAAGGNCLFTTANGQFAVSPAGVVVLRSLEDGAMRLGVAFPEQAHALGDLAGAWQSLGYDGDASVFSADSLAATVSATGNIVVSSYCADVVNCAAVAPHPAVTLSANAAGGFTLTDSTGWTERFFAYRAGNGDLMLVELMHTGGFGLWTPQRATGAVALGSRLTSWGTWMDPNLQSTSPFSFTDYTTTASSGATWTRVSAFDGHSETLTANSPRAGWVTRAEGNAPTAGGGMVVVRGFNGLVVRGMGLTALSMPTLAGGAYFLSVNQQ</sequence>
<accession>A0ABZ0CV11</accession>
<evidence type="ECO:0000313" key="3">
    <source>
        <dbReference type="Proteomes" id="UP001303946"/>
    </source>
</evidence>
<dbReference type="EMBL" id="CP136336">
    <property type="protein sequence ID" value="WOB08361.1"/>
    <property type="molecule type" value="Genomic_DNA"/>
</dbReference>
<protein>
    <submittedName>
        <fullName evidence="2">Uncharacterized protein</fullName>
    </submittedName>
</protein>